<dbReference type="SUPFAM" id="SSF74650">
    <property type="entry name" value="Galactose mutarotase-like"/>
    <property type="match status" value="1"/>
</dbReference>
<dbReference type="InterPro" id="IPR014718">
    <property type="entry name" value="GH-type_carb-bd"/>
</dbReference>
<dbReference type="Pfam" id="PF01263">
    <property type="entry name" value="Aldose_epim"/>
    <property type="match status" value="1"/>
</dbReference>
<organism evidence="1">
    <name type="scientific">Methyloraptor flagellatus</name>
    <dbReference type="NCBI Taxonomy" id="3162530"/>
    <lineage>
        <taxon>Bacteria</taxon>
        <taxon>Pseudomonadati</taxon>
        <taxon>Pseudomonadota</taxon>
        <taxon>Alphaproteobacteria</taxon>
        <taxon>Hyphomicrobiales</taxon>
        <taxon>Ancalomicrobiaceae</taxon>
        <taxon>Methyloraptor</taxon>
    </lineage>
</organism>
<dbReference type="KEGG" id="mflg:ABS361_02470"/>
<dbReference type="RefSeq" id="WP_407050268.1">
    <property type="nucleotide sequence ID" value="NZ_CP158568.1"/>
</dbReference>
<dbReference type="CDD" id="cd09024">
    <property type="entry name" value="Aldose_epim_lacX"/>
    <property type="match status" value="1"/>
</dbReference>
<dbReference type="InterPro" id="IPR037481">
    <property type="entry name" value="LacX"/>
</dbReference>
<evidence type="ECO:0000313" key="1">
    <source>
        <dbReference type="EMBL" id="XBY45178.1"/>
    </source>
</evidence>
<dbReference type="GO" id="GO:0005975">
    <property type="term" value="P:carbohydrate metabolic process"/>
    <property type="evidence" value="ECO:0007669"/>
    <property type="project" value="InterPro"/>
</dbReference>
<proteinExistence type="predicted"/>
<dbReference type="GO" id="GO:0016853">
    <property type="term" value="F:isomerase activity"/>
    <property type="evidence" value="ECO:0007669"/>
    <property type="project" value="InterPro"/>
</dbReference>
<dbReference type="EMBL" id="CP158568">
    <property type="protein sequence ID" value="XBY45178.1"/>
    <property type="molecule type" value="Genomic_DNA"/>
</dbReference>
<dbReference type="AlphaFoldDB" id="A0AAU7XC56"/>
<dbReference type="Gene3D" id="2.70.98.10">
    <property type="match status" value="1"/>
</dbReference>
<reference evidence="1" key="1">
    <citation type="submission" date="2024-06" db="EMBL/GenBank/DDBJ databases">
        <title>Methylostella associata gen. nov., sp. nov., a novel Ancalomicrobiaceae-affiliated facultatively methylotrophic bacteria that feed on methanotrophs of the genus Methylococcus.</title>
        <authorList>
            <person name="Saltykova V."/>
            <person name="Danilova O.V."/>
            <person name="Oshkin I.Y."/>
            <person name="Belova S.E."/>
            <person name="Pimenov N.V."/>
            <person name="Dedysh S.N."/>
        </authorList>
    </citation>
    <scope>NUCLEOTIDE SEQUENCE</scope>
    <source>
        <strain evidence="1">S20</strain>
    </source>
</reference>
<name>A0AAU7XC56_9HYPH</name>
<dbReference type="InterPro" id="IPR008183">
    <property type="entry name" value="Aldose_1/G6P_1-epimerase"/>
</dbReference>
<protein>
    <submittedName>
        <fullName evidence="1">Aldose 1-epimerase family protein</fullName>
    </submittedName>
</protein>
<dbReference type="GO" id="GO:0030246">
    <property type="term" value="F:carbohydrate binding"/>
    <property type="evidence" value="ECO:0007669"/>
    <property type="project" value="InterPro"/>
</dbReference>
<sequence>MSTPAGAPTSTSAPTSIDTPVTIRSDALVATIAPLGAELQSLKTTAGEGLLWDGDPAFWTGRAPILFPIVGAVAGDTYRLGDRTYTLPKHGFARRKTFALVEHEAGRAVFRLEADDATRAVYPFDFRLDVGFALDGAQLTMTADLGNRGKAPMPACFGWHPAFRWPLPFGKARGDHKIRFAAPEPADLLALDTGGLIVDAPRATPVTGRDLALADDLFTADALIWDDLASRRLVYGAPGAPVLDIGFPDMVQLGVWTKPGAPYLCIEPWHGHADRVGFTGELGDKPGAVTLAPDESRRFTMTVALTPPPEDFR</sequence>
<dbReference type="InterPro" id="IPR011013">
    <property type="entry name" value="Gal_mutarotase_sf_dom"/>
</dbReference>
<accession>A0AAU7XC56</accession>
<gene>
    <name evidence="1" type="ORF">ABS361_02470</name>
</gene>